<keyword evidence="5" id="KW-0514">Muscle protein</keyword>
<accession>A0A7R8W3X3</accession>
<keyword evidence="4" id="KW-0007">Acetylation</keyword>
<name>A0A7R8W3X3_9CRUS</name>
<dbReference type="AlphaFoldDB" id="A0A7R8W3X3"/>
<gene>
    <name evidence="8" type="ORF">CTOB1V02_LOCUS2348</name>
</gene>
<dbReference type="InterPro" id="IPR050230">
    <property type="entry name" value="CALM/Myosin/TropC-like"/>
</dbReference>
<organism evidence="8">
    <name type="scientific">Cyprideis torosa</name>
    <dbReference type="NCBI Taxonomy" id="163714"/>
    <lineage>
        <taxon>Eukaryota</taxon>
        <taxon>Metazoa</taxon>
        <taxon>Ecdysozoa</taxon>
        <taxon>Arthropoda</taxon>
        <taxon>Crustacea</taxon>
        <taxon>Oligostraca</taxon>
        <taxon>Ostracoda</taxon>
        <taxon>Podocopa</taxon>
        <taxon>Podocopida</taxon>
        <taxon>Cytherocopina</taxon>
        <taxon>Cytheroidea</taxon>
        <taxon>Cytherideidae</taxon>
        <taxon>Cyprideis</taxon>
    </lineage>
</organism>
<dbReference type="SUPFAM" id="SSF47473">
    <property type="entry name" value="EF-hand"/>
    <property type="match status" value="1"/>
</dbReference>
<dbReference type="InterPro" id="IPR011992">
    <property type="entry name" value="EF-hand-dom_pair"/>
</dbReference>
<evidence type="ECO:0000313" key="8">
    <source>
        <dbReference type="EMBL" id="CAD7224383.1"/>
    </source>
</evidence>
<evidence type="ECO:0000256" key="1">
    <source>
        <dbReference type="ARBA" id="ARBA00022723"/>
    </source>
</evidence>
<dbReference type="InterPro" id="IPR002048">
    <property type="entry name" value="EF_hand_dom"/>
</dbReference>
<evidence type="ECO:0000256" key="6">
    <source>
        <dbReference type="ARBA" id="ARBA00037722"/>
    </source>
</evidence>
<dbReference type="InterPro" id="IPR018247">
    <property type="entry name" value="EF_Hand_1_Ca_BS"/>
</dbReference>
<dbReference type="Gene3D" id="1.10.238.10">
    <property type="entry name" value="EF-hand"/>
    <property type="match status" value="2"/>
</dbReference>
<dbReference type="EMBL" id="OB660359">
    <property type="protein sequence ID" value="CAD7224383.1"/>
    <property type="molecule type" value="Genomic_DNA"/>
</dbReference>
<evidence type="ECO:0000256" key="4">
    <source>
        <dbReference type="ARBA" id="ARBA00022990"/>
    </source>
</evidence>
<proteinExistence type="inferred from homology"/>
<dbReference type="PANTHER" id="PTHR23048">
    <property type="entry name" value="MYOSIN LIGHT CHAIN 1, 3"/>
    <property type="match status" value="1"/>
</dbReference>
<comment type="similarity">
    <text evidence="7">Belongs to the troponin C family.</text>
</comment>
<dbReference type="PANTHER" id="PTHR23048:SF0">
    <property type="entry name" value="CALMODULIN LIKE 3"/>
    <property type="match status" value="1"/>
</dbReference>
<comment type="function">
    <text evidence="6">Troponin is the central regulatory protein of striated muscle contraction. Tn consists of three components: Tn-I which is the inhibitor of actomyosin ATPase, Tn-T which contains the binding site for tropomyosin and Tn-C. The binding of calcium to Tn-C abolishes the inhibitory action of Tn on actin filaments.</text>
</comment>
<dbReference type="CDD" id="cd00051">
    <property type="entry name" value="EFh"/>
    <property type="match status" value="1"/>
</dbReference>
<dbReference type="FunFam" id="1.10.238.10:FF:000336">
    <property type="entry name" value="HLH domain-containing protein"/>
    <property type="match status" value="1"/>
</dbReference>
<dbReference type="OrthoDB" id="26525at2759"/>
<keyword evidence="2" id="KW-0677">Repeat</keyword>
<keyword evidence="1" id="KW-0479">Metal-binding</keyword>
<dbReference type="Pfam" id="PF13499">
    <property type="entry name" value="EF-hand_7"/>
    <property type="match status" value="2"/>
</dbReference>
<dbReference type="GO" id="GO:0005509">
    <property type="term" value="F:calcium ion binding"/>
    <property type="evidence" value="ECO:0007669"/>
    <property type="project" value="InterPro"/>
</dbReference>
<dbReference type="PROSITE" id="PS50222">
    <property type="entry name" value="EF_HAND_2"/>
    <property type="match status" value="4"/>
</dbReference>
<dbReference type="SMART" id="SM00054">
    <property type="entry name" value="EFh"/>
    <property type="match status" value="4"/>
</dbReference>
<dbReference type="PROSITE" id="PS00018">
    <property type="entry name" value="EF_HAND_1"/>
    <property type="match status" value="2"/>
</dbReference>
<evidence type="ECO:0000256" key="3">
    <source>
        <dbReference type="ARBA" id="ARBA00022837"/>
    </source>
</evidence>
<protein>
    <submittedName>
        <fullName evidence="8">Uncharacterized protein</fullName>
    </submittedName>
</protein>
<evidence type="ECO:0000256" key="5">
    <source>
        <dbReference type="ARBA" id="ARBA00023179"/>
    </source>
</evidence>
<evidence type="ECO:0000256" key="2">
    <source>
        <dbReference type="ARBA" id="ARBA00022737"/>
    </source>
</evidence>
<evidence type="ECO:0000256" key="7">
    <source>
        <dbReference type="ARBA" id="ARBA00038202"/>
    </source>
</evidence>
<reference evidence="8" key="1">
    <citation type="submission" date="2020-11" db="EMBL/GenBank/DDBJ databases">
        <authorList>
            <person name="Tran Van P."/>
        </authorList>
    </citation>
    <scope>NUCLEOTIDE SEQUENCE</scope>
</reference>
<dbReference type="FunFam" id="1.10.238.10:FF:000103">
    <property type="entry name" value="Troponin C Ib"/>
    <property type="match status" value="1"/>
</dbReference>
<keyword evidence="3" id="KW-0106">Calcium</keyword>
<dbReference type="GO" id="GO:0016460">
    <property type="term" value="C:myosin II complex"/>
    <property type="evidence" value="ECO:0007669"/>
    <property type="project" value="TreeGrafter"/>
</dbReference>
<sequence>MPDEIDLEELGVDIDKEQLMMLKKCFDTFDREKKGFINADMVQTILSMMGLQFDTKELRAIIQEVDVDGSGQIEFNEFVLLSSKFMADEDSGVMEQELREAFRLYDKQGQGFITTGVLREIIHELDPKLSEDELDEMIGEIDTDGSGTVDFDEFMEMMTGE</sequence>